<dbReference type="AlphaFoldDB" id="A0A2G2XV34"/>
<dbReference type="PANTHER" id="PTHR34141">
    <property type="match status" value="1"/>
</dbReference>
<reference evidence="1 2" key="2">
    <citation type="journal article" date="2017" name="Genome Biol.">
        <title>New reference genome sequences of hot pepper reveal the massive evolution of plant disease-resistance genes by retroduplication.</title>
        <authorList>
            <person name="Kim S."/>
            <person name="Park J."/>
            <person name="Yeom S.I."/>
            <person name="Kim Y.M."/>
            <person name="Seo E."/>
            <person name="Kim K.T."/>
            <person name="Kim M.S."/>
            <person name="Lee J.M."/>
            <person name="Cheong K."/>
            <person name="Shin H.S."/>
            <person name="Kim S.B."/>
            <person name="Han K."/>
            <person name="Lee J."/>
            <person name="Park M."/>
            <person name="Lee H.A."/>
            <person name="Lee H.Y."/>
            <person name="Lee Y."/>
            <person name="Oh S."/>
            <person name="Lee J.H."/>
            <person name="Choi E."/>
            <person name="Choi E."/>
            <person name="Lee S.E."/>
            <person name="Jeon J."/>
            <person name="Kim H."/>
            <person name="Choi G."/>
            <person name="Song H."/>
            <person name="Lee J."/>
            <person name="Lee S.C."/>
            <person name="Kwon J.K."/>
            <person name="Lee H.Y."/>
            <person name="Koo N."/>
            <person name="Hong Y."/>
            <person name="Kim R.W."/>
            <person name="Kang W.H."/>
            <person name="Huh J.H."/>
            <person name="Kang B.C."/>
            <person name="Yang T.J."/>
            <person name="Lee Y.H."/>
            <person name="Bennetzen J.L."/>
            <person name="Choi D."/>
        </authorList>
    </citation>
    <scope>NUCLEOTIDE SEQUENCE [LARGE SCALE GENOMIC DNA]</scope>
    <source>
        <strain evidence="2">cv. CM334</strain>
    </source>
</reference>
<evidence type="ECO:0000313" key="1">
    <source>
        <dbReference type="EMBL" id="PHT61384.1"/>
    </source>
</evidence>
<reference evidence="1 2" key="1">
    <citation type="journal article" date="2014" name="Nat. Genet.">
        <title>Genome sequence of the hot pepper provides insights into the evolution of pungency in Capsicum species.</title>
        <authorList>
            <person name="Kim S."/>
            <person name="Park M."/>
            <person name="Yeom S.I."/>
            <person name="Kim Y.M."/>
            <person name="Lee J.M."/>
            <person name="Lee H.A."/>
            <person name="Seo E."/>
            <person name="Choi J."/>
            <person name="Cheong K."/>
            <person name="Kim K.T."/>
            <person name="Jung K."/>
            <person name="Lee G.W."/>
            <person name="Oh S.K."/>
            <person name="Bae C."/>
            <person name="Kim S.B."/>
            <person name="Lee H.Y."/>
            <person name="Kim S.Y."/>
            <person name="Kim M.S."/>
            <person name="Kang B.C."/>
            <person name="Jo Y.D."/>
            <person name="Yang H.B."/>
            <person name="Jeong H.J."/>
            <person name="Kang W.H."/>
            <person name="Kwon J.K."/>
            <person name="Shin C."/>
            <person name="Lim J.Y."/>
            <person name="Park J.H."/>
            <person name="Huh J.H."/>
            <person name="Kim J.S."/>
            <person name="Kim B.D."/>
            <person name="Cohen O."/>
            <person name="Paran I."/>
            <person name="Suh M.C."/>
            <person name="Lee S.B."/>
            <person name="Kim Y.K."/>
            <person name="Shin Y."/>
            <person name="Noh S.J."/>
            <person name="Park J."/>
            <person name="Seo Y.S."/>
            <person name="Kwon S.Y."/>
            <person name="Kim H.A."/>
            <person name="Park J.M."/>
            <person name="Kim H.J."/>
            <person name="Choi S.B."/>
            <person name="Bosland P.W."/>
            <person name="Reeves G."/>
            <person name="Jo S.H."/>
            <person name="Lee B.W."/>
            <person name="Cho H.T."/>
            <person name="Choi H.S."/>
            <person name="Lee M.S."/>
            <person name="Yu Y."/>
            <person name="Do Choi Y."/>
            <person name="Park B.S."/>
            <person name="van Deynze A."/>
            <person name="Ashrafi H."/>
            <person name="Hill T."/>
            <person name="Kim W.T."/>
            <person name="Pai H.S."/>
            <person name="Ahn H.K."/>
            <person name="Yeam I."/>
            <person name="Giovannoni J.J."/>
            <person name="Rose J.K."/>
            <person name="Sorensen I."/>
            <person name="Lee S.J."/>
            <person name="Kim R.W."/>
            <person name="Choi I.Y."/>
            <person name="Choi B.S."/>
            <person name="Lim J.S."/>
            <person name="Lee Y.H."/>
            <person name="Choi D."/>
        </authorList>
    </citation>
    <scope>NUCLEOTIDE SEQUENCE [LARGE SCALE GENOMIC DNA]</scope>
    <source>
        <strain evidence="2">cv. CM334</strain>
    </source>
</reference>
<protein>
    <submittedName>
        <fullName evidence="1">Uncharacterized protein</fullName>
    </submittedName>
</protein>
<dbReference type="EMBL" id="AYRZ02000166">
    <property type="protein sequence ID" value="PHT61384.1"/>
    <property type="molecule type" value="Genomic_DNA"/>
</dbReference>
<accession>A0A2G2XV34</accession>
<dbReference type="Gramene" id="PHT61384">
    <property type="protein sequence ID" value="PHT61384"/>
    <property type="gene ID" value="T459_34761"/>
</dbReference>
<dbReference type="Proteomes" id="UP000222542">
    <property type="component" value="Unassembled WGS sequence"/>
</dbReference>
<sequence length="122" mass="13412">MGSGLGSPCPSLSANPFPEVMNPFCRFPLPTWFHRPEVSVKFGTITRLPVHPASPVLLTKNGLLGALDSMAWLDKAALGPTPKSDERFERQYRYGPPPEFPLTLPHSGIVHHLSGPDRYAHT</sequence>
<organism evidence="1 2">
    <name type="scientific">Capsicum annuum</name>
    <name type="common">Capsicum pepper</name>
    <dbReference type="NCBI Taxonomy" id="4072"/>
    <lineage>
        <taxon>Eukaryota</taxon>
        <taxon>Viridiplantae</taxon>
        <taxon>Streptophyta</taxon>
        <taxon>Embryophyta</taxon>
        <taxon>Tracheophyta</taxon>
        <taxon>Spermatophyta</taxon>
        <taxon>Magnoliopsida</taxon>
        <taxon>eudicotyledons</taxon>
        <taxon>Gunneridae</taxon>
        <taxon>Pentapetalae</taxon>
        <taxon>asterids</taxon>
        <taxon>lamiids</taxon>
        <taxon>Solanales</taxon>
        <taxon>Solanaceae</taxon>
        <taxon>Solanoideae</taxon>
        <taxon>Capsiceae</taxon>
        <taxon>Capsicum</taxon>
    </lineage>
</organism>
<comment type="caution">
    <text evidence="1">The sequence shown here is derived from an EMBL/GenBank/DDBJ whole genome shotgun (WGS) entry which is preliminary data.</text>
</comment>
<gene>
    <name evidence="1" type="ORF">T459_34761</name>
</gene>
<keyword evidence="2" id="KW-1185">Reference proteome</keyword>
<evidence type="ECO:0000313" key="2">
    <source>
        <dbReference type="Proteomes" id="UP000222542"/>
    </source>
</evidence>
<proteinExistence type="predicted"/>
<name>A0A2G2XV34_CAPAN</name>
<dbReference type="PANTHER" id="PTHR34141:SF1">
    <property type="match status" value="1"/>
</dbReference>